<evidence type="ECO:0000313" key="5">
    <source>
        <dbReference type="EMBL" id="MDV0447290.1"/>
    </source>
</evidence>
<evidence type="ECO:0000313" key="6">
    <source>
        <dbReference type="Proteomes" id="UP001271789"/>
    </source>
</evidence>
<comment type="function">
    <text evidence="4">Binds to the 23S rRNA.</text>
</comment>
<name>A0AAE4MK41_9EURY</name>
<sequence>MAAKKNVRKGKVSRSAGRFGVRYGRKDRKLVADLEIRTHAPHTCAKCDMPSVRRIGTGIWECRKCGYKFAGGTFIPQTAVGKTFQNTMKNALSDSASKYHYAFLDEEEQEDEY</sequence>
<keyword evidence="4" id="KW-0699">rRNA-binding</keyword>
<feature type="binding site" evidence="4">
    <location>
        <position position="44"/>
    </location>
    <ligand>
        <name>Zn(2+)</name>
        <dbReference type="ChEBI" id="CHEBI:29105"/>
    </ligand>
</feature>
<proteinExistence type="inferred from homology"/>
<comment type="similarity">
    <text evidence="4">Belongs to the eukaryotic ribosomal protein eL43 family. Putative zinc-binding subfamily.</text>
</comment>
<keyword evidence="4" id="KW-0479">Metal-binding</keyword>
<gene>
    <name evidence="4" type="primary">rpl37ae</name>
    <name evidence="5" type="ORF">MsAg5_11730</name>
</gene>
<evidence type="ECO:0000256" key="3">
    <source>
        <dbReference type="ARBA" id="ARBA00023274"/>
    </source>
</evidence>
<evidence type="ECO:0000256" key="1">
    <source>
        <dbReference type="ARBA" id="ARBA00022884"/>
    </source>
</evidence>
<dbReference type="GO" id="GO:0005840">
    <property type="term" value="C:ribosome"/>
    <property type="evidence" value="ECO:0007669"/>
    <property type="project" value="UniProtKB-KW"/>
</dbReference>
<dbReference type="PANTHER" id="PTHR48129:SF1">
    <property type="entry name" value="LARGE RIBOSOMAL SUBUNIT PROTEIN EL43"/>
    <property type="match status" value="1"/>
</dbReference>
<evidence type="ECO:0000256" key="4">
    <source>
        <dbReference type="HAMAP-Rule" id="MF_00327"/>
    </source>
</evidence>
<dbReference type="GO" id="GO:0006412">
    <property type="term" value="P:translation"/>
    <property type="evidence" value="ECO:0007669"/>
    <property type="project" value="UniProtKB-UniRule"/>
</dbReference>
<feature type="binding site" evidence="4">
    <location>
        <position position="47"/>
    </location>
    <ligand>
        <name>Zn(2+)</name>
        <dbReference type="ChEBI" id="CHEBI:29105"/>
    </ligand>
</feature>
<dbReference type="AlphaFoldDB" id="A0AAE4MK41"/>
<keyword evidence="2 4" id="KW-0689">Ribosomal protein</keyword>
<dbReference type="GO" id="GO:0070180">
    <property type="term" value="F:large ribosomal subunit rRNA binding"/>
    <property type="evidence" value="ECO:0007669"/>
    <property type="project" value="UniProtKB-UniRule"/>
</dbReference>
<comment type="cofactor">
    <cofactor evidence="4">
        <name>Zn(2+)</name>
        <dbReference type="ChEBI" id="CHEBI:29105"/>
    </cofactor>
    <text evidence="4">Binds 1 zinc ion per subunit.</text>
</comment>
<feature type="binding site" evidence="4">
    <location>
        <position position="62"/>
    </location>
    <ligand>
        <name>Zn(2+)</name>
        <dbReference type="ChEBI" id="CHEBI:29105"/>
    </ligand>
</feature>
<dbReference type="HAMAP" id="MF_00327">
    <property type="entry name" value="Ribosomal_eL43"/>
    <property type="match status" value="1"/>
</dbReference>
<feature type="zinc finger region" description="C4-type" evidence="4">
    <location>
        <begin position="44"/>
        <end position="65"/>
    </location>
</feature>
<dbReference type="NCBIfam" id="TIGR00280">
    <property type="entry name" value="eL43_euk_arch"/>
    <property type="match status" value="1"/>
</dbReference>
<keyword evidence="1 4" id="KW-0694">RNA-binding</keyword>
<keyword evidence="4" id="KW-0862">Zinc</keyword>
<comment type="caution">
    <text evidence="5">The sequence shown here is derived from an EMBL/GenBank/DDBJ whole genome shotgun (WGS) entry which is preliminary data.</text>
</comment>
<dbReference type="NCBIfam" id="NF003058">
    <property type="entry name" value="PRK03976.1"/>
    <property type="match status" value="1"/>
</dbReference>
<dbReference type="GO" id="GO:1990904">
    <property type="term" value="C:ribonucleoprotein complex"/>
    <property type="evidence" value="ECO:0007669"/>
    <property type="project" value="UniProtKB-KW"/>
</dbReference>
<dbReference type="PANTHER" id="PTHR48129">
    <property type="entry name" value="60S RIBOSOMAL PROTEIN L37A"/>
    <property type="match status" value="1"/>
</dbReference>
<organism evidence="5 6">
    <name type="scientific">Methanolapillus africanus</name>
    <dbReference type="NCBI Taxonomy" id="3028297"/>
    <lineage>
        <taxon>Archaea</taxon>
        <taxon>Methanobacteriati</taxon>
        <taxon>Methanobacteriota</taxon>
        <taxon>Stenosarchaea group</taxon>
        <taxon>Methanomicrobia</taxon>
        <taxon>Methanosarcinales</taxon>
        <taxon>Methanosarcinaceae</taxon>
        <taxon>Methanolapillus</taxon>
    </lineage>
</organism>
<dbReference type="Pfam" id="PF01780">
    <property type="entry name" value="Ribosomal_L37ae"/>
    <property type="match status" value="1"/>
</dbReference>
<dbReference type="InterPro" id="IPR011332">
    <property type="entry name" value="Ribosomal_zn-bd"/>
</dbReference>
<dbReference type="GO" id="GO:0008270">
    <property type="term" value="F:zinc ion binding"/>
    <property type="evidence" value="ECO:0007669"/>
    <property type="project" value="UniProtKB-UniRule"/>
</dbReference>
<protein>
    <recommendedName>
        <fullName evidence="4">Large ribosomal subunit protein eL43</fullName>
    </recommendedName>
</protein>
<reference evidence="5" key="1">
    <citation type="submission" date="2023-06" db="EMBL/GenBank/DDBJ databases">
        <title>Genome sequence of Methanosarcinaceae archaeon Ag5.</title>
        <authorList>
            <person name="Protasov E."/>
            <person name="Platt K."/>
            <person name="Poehlein A."/>
            <person name="Daniel R."/>
            <person name="Brune A."/>
        </authorList>
    </citation>
    <scope>NUCLEOTIDE SEQUENCE</scope>
    <source>
        <strain evidence="5">Ag5</strain>
    </source>
</reference>
<dbReference type="EMBL" id="JAWDKD010000018">
    <property type="protein sequence ID" value="MDV0447290.1"/>
    <property type="molecule type" value="Genomic_DNA"/>
</dbReference>
<evidence type="ECO:0000256" key="2">
    <source>
        <dbReference type="ARBA" id="ARBA00022980"/>
    </source>
</evidence>
<comment type="subunit">
    <text evidence="4">Part of the 50S ribosomal subunit.</text>
</comment>
<keyword evidence="4" id="KW-0863">Zinc-finger</keyword>
<dbReference type="InterPro" id="IPR050522">
    <property type="entry name" value="Ribosomal_protein_eL43"/>
</dbReference>
<dbReference type="InterPro" id="IPR002674">
    <property type="entry name" value="Ribosomal_eL43"/>
</dbReference>
<dbReference type="RefSeq" id="WP_338099712.1">
    <property type="nucleotide sequence ID" value="NZ_JAWDKD010000018.1"/>
</dbReference>
<feature type="binding site" evidence="4">
    <location>
        <position position="65"/>
    </location>
    <ligand>
        <name>Zn(2+)</name>
        <dbReference type="ChEBI" id="CHEBI:29105"/>
    </ligand>
</feature>
<keyword evidence="3 4" id="KW-0687">Ribonucleoprotein</keyword>
<keyword evidence="6" id="KW-1185">Reference proteome</keyword>
<dbReference type="GO" id="GO:0003735">
    <property type="term" value="F:structural constituent of ribosome"/>
    <property type="evidence" value="ECO:0007669"/>
    <property type="project" value="InterPro"/>
</dbReference>
<dbReference type="Gene3D" id="2.20.25.30">
    <property type="match status" value="1"/>
</dbReference>
<accession>A0AAE4MK41</accession>
<dbReference type="InterPro" id="IPR011331">
    <property type="entry name" value="Ribosomal_eL37/eL43"/>
</dbReference>
<dbReference type="Proteomes" id="UP001271789">
    <property type="component" value="Unassembled WGS sequence"/>
</dbReference>
<dbReference type="SUPFAM" id="SSF57829">
    <property type="entry name" value="Zn-binding ribosomal proteins"/>
    <property type="match status" value="1"/>
</dbReference>